<dbReference type="Proteomes" id="UP000001399">
    <property type="component" value="Chromosome"/>
</dbReference>
<proteinExistence type="predicted"/>
<evidence type="ECO:0000313" key="2">
    <source>
        <dbReference type="EMBL" id="ADP72779.1"/>
    </source>
</evidence>
<evidence type="ECO:0000313" key="3">
    <source>
        <dbReference type="Proteomes" id="UP000001399"/>
    </source>
</evidence>
<dbReference type="KEGG" id="rva:Rvan_3608"/>
<feature type="region of interest" description="Disordered" evidence="1">
    <location>
        <begin position="1"/>
        <end position="20"/>
    </location>
</feature>
<accession>E3I4V7</accession>
<feature type="compositionally biased region" description="Polar residues" evidence="1">
    <location>
        <begin position="7"/>
        <end position="20"/>
    </location>
</feature>
<dbReference type="HOGENOM" id="CLU_3188396_0_0_5"/>
<organism evidence="2 3">
    <name type="scientific">Rhodomicrobium vannielii (strain ATCC 17100 / DSM 162 / LMG 4299 / NCIMB 10020 / ATH 3.1.1)</name>
    <dbReference type="NCBI Taxonomy" id="648757"/>
    <lineage>
        <taxon>Bacteria</taxon>
        <taxon>Pseudomonadati</taxon>
        <taxon>Pseudomonadota</taxon>
        <taxon>Alphaproteobacteria</taxon>
        <taxon>Hyphomicrobiales</taxon>
        <taxon>Hyphomicrobiaceae</taxon>
        <taxon>Rhodomicrobium</taxon>
    </lineage>
</organism>
<keyword evidence="3" id="KW-1185">Reference proteome</keyword>
<protein>
    <submittedName>
        <fullName evidence="2">Uncharacterized protein</fullName>
    </submittedName>
</protein>
<dbReference type="EMBL" id="CP002292">
    <property type="protein sequence ID" value="ADP72779.1"/>
    <property type="molecule type" value="Genomic_DNA"/>
</dbReference>
<sequence>MLERRQPISTPMYSKQNAAKYQRRLTASVSLDELAETADSPNTKSD</sequence>
<dbReference type="AlphaFoldDB" id="E3I4V7"/>
<dbReference type="STRING" id="648757.Rvan_3608"/>
<gene>
    <name evidence="2" type="ordered locus">Rvan_3608</name>
</gene>
<reference evidence="3" key="1">
    <citation type="journal article" date="2011" name="J. Bacteriol.">
        <title>Genome sequences of eight morphologically diverse alphaproteobacteria.</title>
        <authorList>
            <consortium name="US DOE Joint Genome Institute"/>
            <person name="Brown P.J."/>
            <person name="Kysela D.T."/>
            <person name="Buechlein A."/>
            <person name="Hemmerich C."/>
            <person name="Brun Y.V."/>
        </authorList>
    </citation>
    <scope>NUCLEOTIDE SEQUENCE [LARGE SCALE GENOMIC DNA]</scope>
    <source>
        <strain evidence="3">ATCC 17100 / ATH 3.1.1 / DSM 162 / LMG 4299</strain>
    </source>
</reference>
<name>E3I4V7_RHOVT</name>
<evidence type="ECO:0000256" key="1">
    <source>
        <dbReference type="SAM" id="MobiDB-lite"/>
    </source>
</evidence>